<feature type="domain" description="N-acetyltransferase" evidence="1">
    <location>
        <begin position="152"/>
        <end position="251"/>
    </location>
</feature>
<dbReference type="SUPFAM" id="SSF53756">
    <property type="entry name" value="UDP-Glycosyltransferase/glycogen phosphorylase"/>
    <property type="match status" value="1"/>
</dbReference>
<dbReference type="InterPro" id="IPR000182">
    <property type="entry name" value="GNAT_dom"/>
</dbReference>
<organism evidence="2 3">
    <name type="scientific">Vibrio owensii</name>
    <dbReference type="NCBI Taxonomy" id="696485"/>
    <lineage>
        <taxon>Bacteria</taxon>
        <taxon>Pseudomonadati</taxon>
        <taxon>Pseudomonadota</taxon>
        <taxon>Gammaproteobacteria</taxon>
        <taxon>Vibrionales</taxon>
        <taxon>Vibrionaceae</taxon>
        <taxon>Vibrio</taxon>
    </lineage>
</organism>
<dbReference type="GO" id="GO:0016758">
    <property type="term" value="F:hexosyltransferase activity"/>
    <property type="evidence" value="ECO:0007669"/>
    <property type="project" value="InterPro"/>
</dbReference>
<comment type="caution">
    <text evidence="2">The sequence shown here is derived from an EMBL/GenBank/DDBJ whole genome shotgun (WGS) entry which is preliminary data.</text>
</comment>
<dbReference type="Pfam" id="PF00583">
    <property type="entry name" value="Acetyltransf_1"/>
    <property type="match status" value="1"/>
</dbReference>
<gene>
    <name evidence="2" type="ORF">THF1D04_40168</name>
</gene>
<keyword evidence="2" id="KW-0548">Nucleotidyltransferase</keyword>
<dbReference type="EC" id="2.7.7.43" evidence="2"/>
<reference evidence="2" key="1">
    <citation type="submission" date="2022-01" db="EMBL/GenBank/DDBJ databases">
        <authorList>
            <person name="Lagorce A."/>
        </authorList>
    </citation>
    <scope>NUCLEOTIDE SEQUENCE</scope>
    <source>
        <strain evidence="2">Th15_F1_D04</strain>
    </source>
</reference>
<dbReference type="SUPFAM" id="SSF55729">
    <property type="entry name" value="Acyl-CoA N-acyltransferases (Nat)"/>
    <property type="match status" value="1"/>
</dbReference>
<name>A0AAU9QA74_9VIBR</name>
<protein>
    <submittedName>
        <fullName evidence="2">Pseudaminic acid cytidylyltransferase</fullName>
        <ecNumber evidence="2">2.7.7.43</ecNumber>
    </submittedName>
</protein>
<dbReference type="Proteomes" id="UP001295420">
    <property type="component" value="Unassembled WGS sequence"/>
</dbReference>
<dbReference type="GO" id="GO:0008781">
    <property type="term" value="F:N-acylneuraminate cytidylyltransferase activity"/>
    <property type="evidence" value="ECO:0007669"/>
    <property type="project" value="UniProtKB-EC"/>
</dbReference>
<dbReference type="Gene3D" id="3.40.630.30">
    <property type="match status" value="1"/>
</dbReference>
<dbReference type="RefSeq" id="WP_409931597.1">
    <property type="nucleotide sequence ID" value="NZ_CAKMTQ010000034.1"/>
</dbReference>
<accession>A0AAU9QA74</accession>
<evidence type="ECO:0000259" key="1">
    <source>
        <dbReference type="PROSITE" id="PS51186"/>
    </source>
</evidence>
<dbReference type="PROSITE" id="PS51186">
    <property type="entry name" value="GNAT"/>
    <property type="match status" value="1"/>
</dbReference>
<dbReference type="CDD" id="cd04301">
    <property type="entry name" value="NAT_SF"/>
    <property type="match status" value="1"/>
</dbReference>
<dbReference type="InterPro" id="IPR007235">
    <property type="entry name" value="Glyco_trans_28_C"/>
</dbReference>
<sequence>MASRYSDIKVTVLLSPKAPHYLAVKQYAEGYPDIITHIDFVEDMAGLMLAHTITIGATGTTSWERACLGLPSIIVPLAENQQTISHNLHEAKVTIPIEVEDIAAQLDVGLESIITNYDGFRENAFSICDGYGAKRVAGVISSFDEIMGGEQIILRRASHEDIKQVYDWKCLPETRKLALNTAIPTWEEHQAWMKKQVVNPHCLFYIAEKTIDGEIFSVGVVRLNRQRSSCYLISIFVDPQYFGQGITSQCL</sequence>
<dbReference type="AlphaFoldDB" id="A0AAU9QA74"/>
<dbReference type="Pfam" id="PF04101">
    <property type="entry name" value="Glyco_tran_28_C"/>
    <property type="match status" value="1"/>
</dbReference>
<evidence type="ECO:0000313" key="3">
    <source>
        <dbReference type="Proteomes" id="UP001295420"/>
    </source>
</evidence>
<dbReference type="Gene3D" id="3.40.50.2000">
    <property type="entry name" value="Glycogen Phosphorylase B"/>
    <property type="match status" value="1"/>
</dbReference>
<keyword evidence="2" id="KW-0808">Transferase</keyword>
<dbReference type="GO" id="GO:0016747">
    <property type="term" value="F:acyltransferase activity, transferring groups other than amino-acyl groups"/>
    <property type="evidence" value="ECO:0007669"/>
    <property type="project" value="InterPro"/>
</dbReference>
<proteinExistence type="predicted"/>
<dbReference type="InterPro" id="IPR016181">
    <property type="entry name" value="Acyl_CoA_acyltransferase"/>
</dbReference>
<evidence type="ECO:0000313" key="2">
    <source>
        <dbReference type="EMBL" id="CAH1535376.1"/>
    </source>
</evidence>
<dbReference type="EMBL" id="CAKMTQ010000034">
    <property type="protein sequence ID" value="CAH1535376.1"/>
    <property type="molecule type" value="Genomic_DNA"/>
</dbReference>